<accession>A0A6J4H4A9</accession>
<feature type="region of interest" description="Disordered" evidence="1">
    <location>
        <begin position="106"/>
        <end position="201"/>
    </location>
</feature>
<organism evidence="2">
    <name type="scientific">uncultured Acetobacteraceae bacterium</name>
    <dbReference type="NCBI Taxonomy" id="169975"/>
    <lineage>
        <taxon>Bacteria</taxon>
        <taxon>Pseudomonadati</taxon>
        <taxon>Pseudomonadota</taxon>
        <taxon>Alphaproteobacteria</taxon>
        <taxon>Acetobacterales</taxon>
        <taxon>Acetobacteraceae</taxon>
        <taxon>environmental samples</taxon>
    </lineage>
</organism>
<reference evidence="2" key="1">
    <citation type="submission" date="2020-02" db="EMBL/GenBank/DDBJ databases">
        <authorList>
            <person name="Meier V. D."/>
        </authorList>
    </citation>
    <scope>NUCLEOTIDE SEQUENCE</scope>
    <source>
        <strain evidence="2">AVDCRST_MAG04</strain>
    </source>
</reference>
<feature type="region of interest" description="Disordered" evidence="1">
    <location>
        <begin position="293"/>
        <end position="392"/>
    </location>
</feature>
<feature type="compositionally biased region" description="Basic and acidic residues" evidence="1">
    <location>
        <begin position="377"/>
        <end position="392"/>
    </location>
</feature>
<feature type="compositionally biased region" description="Basic and acidic residues" evidence="1">
    <location>
        <begin position="154"/>
        <end position="188"/>
    </location>
</feature>
<dbReference type="AlphaFoldDB" id="A0A6J4H4A9"/>
<evidence type="ECO:0000256" key="1">
    <source>
        <dbReference type="SAM" id="MobiDB-lite"/>
    </source>
</evidence>
<evidence type="ECO:0000313" key="2">
    <source>
        <dbReference type="EMBL" id="CAA9212441.1"/>
    </source>
</evidence>
<gene>
    <name evidence="2" type="ORF">AVDCRST_MAG04-181</name>
</gene>
<sequence>GHGCQRLLARRRLGRAAYRAQRGARNVPRRGAALLRAARRAAPPAVGAGRHRAALLVAGGRGAGAAVPDAGGGARRRGRGFRAFRRDHRGDRVLQRQRRRLPAAFGHRGALHRRPRHAGAQARVAAADGAGRADRRHRHDRAGHGERPQSVADHGQEGRRPLRHRRVEDVHQQRAERGAGHRGGEDRSGGGAEGHQPDLRRGRHAGVLARAQLGEDRAARAGHVGAVLRRGAGAGGEPSRRGEPRLLLPDPQPAAGAAGDRRARRHRHGGDAGAYGGLRKGAAGLRAAGDRLPAQPIQAGGGQGAGGDVPRVRRPLPGAAPARRADGGAGGGGEAAGRGDAEPAVRRLPPAPRRLRLHGGVRDRPRLGGRARGAHLRRFERDHEGDHRAHPL</sequence>
<feature type="non-terminal residue" evidence="2">
    <location>
        <position position="392"/>
    </location>
</feature>
<feature type="compositionally biased region" description="Gly residues" evidence="1">
    <location>
        <begin position="327"/>
        <end position="336"/>
    </location>
</feature>
<feature type="non-terminal residue" evidence="2">
    <location>
        <position position="1"/>
    </location>
</feature>
<dbReference type="EMBL" id="CADCTL010000011">
    <property type="protein sequence ID" value="CAA9212441.1"/>
    <property type="molecule type" value="Genomic_DNA"/>
</dbReference>
<feature type="region of interest" description="Disordered" evidence="1">
    <location>
        <begin position="229"/>
        <end position="278"/>
    </location>
</feature>
<protein>
    <submittedName>
        <fullName evidence="2">Acyl-CoA dehydrogenase</fullName>
    </submittedName>
</protein>
<name>A0A6J4H4A9_9PROT</name>
<proteinExistence type="predicted"/>
<feature type="compositionally biased region" description="Basic residues" evidence="1">
    <location>
        <begin position="367"/>
        <end position="376"/>
    </location>
</feature>
<feature type="compositionally biased region" description="Low complexity" evidence="1">
    <location>
        <begin position="118"/>
        <end position="130"/>
    </location>
</feature>